<evidence type="ECO:0000313" key="4">
    <source>
        <dbReference type="Proteomes" id="UP000050795"/>
    </source>
</evidence>
<keyword evidence="2" id="KW-1133">Transmembrane helix</keyword>
<dbReference type="AlphaFoldDB" id="A0AA85KEQ0"/>
<reference evidence="5" key="2">
    <citation type="submission" date="2023-11" db="UniProtKB">
        <authorList>
            <consortium name="WormBaseParasite"/>
        </authorList>
    </citation>
    <scope>IDENTIFICATION</scope>
</reference>
<dbReference type="Pfam" id="PF00059">
    <property type="entry name" value="Lectin_C"/>
    <property type="match status" value="1"/>
</dbReference>
<protein>
    <recommendedName>
        <fullName evidence="3">C-type lectin domain-containing protein</fullName>
    </recommendedName>
</protein>
<dbReference type="WBParaSite" id="TREG1_78020.1">
    <property type="protein sequence ID" value="TREG1_78020.1"/>
    <property type="gene ID" value="TREG1_78020"/>
</dbReference>
<keyword evidence="4" id="KW-1185">Reference proteome</keyword>
<dbReference type="InterPro" id="IPR016186">
    <property type="entry name" value="C-type_lectin-like/link_sf"/>
</dbReference>
<organism evidence="4 5">
    <name type="scientific">Trichobilharzia regenti</name>
    <name type="common">Nasal bird schistosome</name>
    <dbReference type="NCBI Taxonomy" id="157069"/>
    <lineage>
        <taxon>Eukaryota</taxon>
        <taxon>Metazoa</taxon>
        <taxon>Spiralia</taxon>
        <taxon>Lophotrochozoa</taxon>
        <taxon>Platyhelminthes</taxon>
        <taxon>Trematoda</taxon>
        <taxon>Digenea</taxon>
        <taxon>Strigeidida</taxon>
        <taxon>Schistosomatoidea</taxon>
        <taxon>Schistosomatidae</taxon>
        <taxon>Trichobilharzia</taxon>
    </lineage>
</organism>
<dbReference type="Proteomes" id="UP000050795">
    <property type="component" value="Unassembled WGS sequence"/>
</dbReference>
<evidence type="ECO:0000259" key="3">
    <source>
        <dbReference type="PROSITE" id="PS50041"/>
    </source>
</evidence>
<dbReference type="Gene3D" id="3.10.100.10">
    <property type="entry name" value="Mannose-Binding Protein A, subunit A"/>
    <property type="match status" value="1"/>
</dbReference>
<proteinExistence type="predicted"/>
<evidence type="ECO:0000313" key="5">
    <source>
        <dbReference type="WBParaSite" id="TREG1_78020.1"/>
    </source>
</evidence>
<feature type="compositionally biased region" description="Low complexity" evidence="1">
    <location>
        <begin position="281"/>
        <end position="296"/>
    </location>
</feature>
<feature type="region of interest" description="Disordered" evidence="1">
    <location>
        <begin position="281"/>
        <end position="303"/>
    </location>
</feature>
<feature type="transmembrane region" description="Helical" evidence="2">
    <location>
        <begin position="12"/>
        <end position="29"/>
    </location>
</feature>
<dbReference type="InterPro" id="IPR001304">
    <property type="entry name" value="C-type_lectin-like"/>
</dbReference>
<dbReference type="SMART" id="SM00034">
    <property type="entry name" value="CLECT"/>
    <property type="match status" value="1"/>
</dbReference>
<accession>A0AA85KEQ0</accession>
<name>A0AA85KEQ0_TRIRE</name>
<feature type="domain" description="C-type lectin" evidence="3">
    <location>
        <begin position="70"/>
        <end position="203"/>
    </location>
</feature>
<evidence type="ECO:0000256" key="1">
    <source>
        <dbReference type="SAM" id="MobiDB-lite"/>
    </source>
</evidence>
<keyword evidence="2" id="KW-0472">Membrane</keyword>
<sequence>MSRIDQIMKISSILMILFTKMLYFTLAWYPQNQLMPKNPEGHQHFHRSMYESDRGYAEEPSVEQVKTVQYHGNKYMHVLGLKLPYYQAESYCNHAFTSDSHLTSIQSEDEWKILSKHFGSIEPNKIWLGGFAELVNFQYVVLRWIDRTPFEYNRFSLAEKERWRQILQKTFQGCIVSDIQTNGQGEWSLQSMPCDEPKEFICKESNIYNPMKLLPFSQLRSRSYRKPHQSHVMRKHKEPSFSILPLSDDNHKVKVPAPKKPVIAKVSNEEQEVILPTVNTQTTQTVTTPPQIQPPTRTDKTLPNTRQHKLRIPLKVHHNKKTMTTTNNATDQHTKKTDTTMKNSKKKVKFIIIGPNGQKTEVLEKNINLQPGQVLEPGTLNTNSGPLTIYLQGVSVPGN</sequence>
<dbReference type="CDD" id="cd00037">
    <property type="entry name" value="CLECT"/>
    <property type="match status" value="1"/>
</dbReference>
<dbReference type="InterPro" id="IPR016187">
    <property type="entry name" value="CTDL_fold"/>
</dbReference>
<dbReference type="SUPFAM" id="SSF56436">
    <property type="entry name" value="C-type lectin-like"/>
    <property type="match status" value="1"/>
</dbReference>
<keyword evidence="2" id="KW-0812">Transmembrane</keyword>
<evidence type="ECO:0000256" key="2">
    <source>
        <dbReference type="SAM" id="Phobius"/>
    </source>
</evidence>
<dbReference type="PROSITE" id="PS50041">
    <property type="entry name" value="C_TYPE_LECTIN_2"/>
    <property type="match status" value="1"/>
</dbReference>
<reference evidence="4" key="1">
    <citation type="submission" date="2022-06" db="EMBL/GenBank/DDBJ databases">
        <authorList>
            <person name="Berger JAMES D."/>
            <person name="Berger JAMES D."/>
        </authorList>
    </citation>
    <scope>NUCLEOTIDE SEQUENCE [LARGE SCALE GENOMIC DNA]</scope>
</reference>